<accession>A0A829HM55</accession>
<dbReference type="AlphaFoldDB" id="A0A829HM55"/>
<evidence type="ECO:0000313" key="2">
    <source>
        <dbReference type="Proteomes" id="UP000014969"/>
    </source>
</evidence>
<dbReference type="RefSeq" id="WP_020724462.1">
    <property type="nucleotide sequence ID" value="NZ_ATFQ01000040.1"/>
</dbReference>
<name>A0A829HM55_9MYCO</name>
<sequence length="79" mass="8631">MTEPASGASKRIPPRDPGVKINNLTLLVRVPHNRDQTRAFTDEQAAVAAEHAAKYGGSIEPLPVTNPAWDWEANRWNGA</sequence>
<reference evidence="1 2" key="1">
    <citation type="journal article" date="2013" name="Genome Announc.">
        <title>Genome Sequence of an Epidemic Isolate of Mycobacterium abscessus subsp. bolletii from Rio de Janeiro, Brazil.</title>
        <authorList>
            <person name="Davidson R.M."/>
            <person name="Reynolds P.R."/>
            <person name="Farias-Hesson E."/>
            <person name="Duarte R.S."/>
            <person name="Jackson M."/>
            <person name="Strong M."/>
        </authorList>
    </citation>
    <scope>NUCLEOTIDE SEQUENCE [LARGE SCALE GENOMIC DNA]</scope>
    <source>
        <strain evidence="1 2">CRM-0020</strain>
    </source>
</reference>
<organism evidence="1 2">
    <name type="scientific">Mycobacteroides abscessus subsp. bolletii CRM-0020</name>
    <dbReference type="NCBI Taxonomy" id="1306401"/>
    <lineage>
        <taxon>Bacteria</taxon>
        <taxon>Bacillati</taxon>
        <taxon>Actinomycetota</taxon>
        <taxon>Actinomycetes</taxon>
        <taxon>Mycobacteriales</taxon>
        <taxon>Mycobacteriaceae</taxon>
        <taxon>Mycobacteroides</taxon>
        <taxon>Mycobacteroides abscessus</taxon>
    </lineage>
</organism>
<gene>
    <name evidence="1" type="ORF">J108_23460</name>
</gene>
<comment type="caution">
    <text evidence="1">The sequence shown here is derived from an EMBL/GenBank/DDBJ whole genome shotgun (WGS) entry which is preliminary data.</text>
</comment>
<evidence type="ECO:0000313" key="1">
    <source>
        <dbReference type="EMBL" id="EPQ20974.1"/>
    </source>
</evidence>
<dbReference type="EMBL" id="ATFQ01000040">
    <property type="protein sequence ID" value="EPQ20974.1"/>
    <property type="molecule type" value="Genomic_DNA"/>
</dbReference>
<dbReference type="Proteomes" id="UP000014969">
    <property type="component" value="Unassembled WGS sequence"/>
</dbReference>
<protein>
    <submittedName>
        <fullName evidence="1">Uncharacterized protein</fullName>
    </submittedName>
</protein>
<proteinExistence type="predicted"/>